<dbReference type="WBParaSite" id="RSKR_0000241400.1">
    <property type="protein sequence ID" value="RSKR_0000241400.1"/>
    <property type="gene ID" value="RSKR_0000241400"/>
</dbReference>
<proteinExistence type="predicted"/>
<name>A0AC35TNY3_9BILA</name>
<sequence length="420" mass="48005">MSTFNENISMLASDEIFNSGDDNIEIMELFGNKSQCQDLRTFLWETEHDYTTQNYVIIPLSIIYSIVILIAVIGNVFVITAIIRNRTLQSVRNFFIMSLSCSDILVCAVSGFITPITAFNKTWLFGHLLCKLVPFISGVSLFFSTYTLAAISADRFVLIVFPTREPLTKRHSGIMILFNLLVGILFSLPIYIESTLQTYEAFCGQICNEQWLNNDAGRKKYGTIIFFAQIVVPFVIISACYLMISIKLKKGLFINSGTTDKDLPKSDVRKIRCRRRLRTNRMLMAMIIVFIGCQAPSVAFNAARDHQILPEFMLRQNYLFGLITHLCSITATIFNFVLYALLNLQFRNAFTQIIEEVPILSWMNMSKINDNDRLQYNTMKLSRSEQKVDKKMTKASCKFMSIENQLIRDKFLGESSLTSS</sequence>
<dbReference type="Proteomes" id="UP000095286">
    <property type="component" value="Unplaced"/>
</dbReference>
<organism evidence="1 2">
    <name type="scientific">Rhabditophanes sp. KR3021</name>
    <dbReference type="NCBI Taxonomy" id="114890"/>
    <lineage>
        <taxon>Eukaryota</taxon>
        <taxon>Metazoa</taxon>
        <taxon>Ecdysozoa</taxon>
        <taxon>Nematoda</taxon>
        <taxon>Chromadorea</taxon>
        <taxon>Rhabditida</taxon>
        <taxon>Tylenchina</taxon>
        <taxon>Panagrolaimomorpha</taxon>
        <taxon>Strongyloidoidea</taxon>
        <taxon>Alloionematidae</taxon>
        <taxon>Rhabditophanes</taxon>
    </lineage>
</organism>
<protein>
    <submittedName>
        <fullName evidence="2">G_PROTEIN_RECEP_F1_2 domain-containing protein</fullName>
    </submittedName>
</protein>
<evidence type="ECO:0000313" key="1">
    <source>
        <dbReference type="Proteomes" id="UP000095286"/>
    </source>
</evidence>
<reference evidence="2" key="1">
    <citation type="submission" date="2016-11" db="UniProtKB">
        <authorList>
            <consortium name="WormBaseParasite"/>
        </authorList>
    </citation>
    <scope>IDENTIFICATION</scope>
    <source>
        <strain evidence="2">KR3021</strain>
    </source>
</reference>
<evidence type="ECO:0000313" key="2">
    <source>
        <dbReference type="WBParaSite" id="RSKR_0000241400.1"/>
    </source>
</evidence>
<accession>A0AC35TNY3</accession>